<feature type="chain" id="PRO_5032353114" description="Alginate biosynthesis protein AlgF" evidence="1">
    <location>
        <begin position="25"/>
        <end position="231"/>
    </location>
</feature>
<dbReference type="RefSeq" id="WP_184381992.1">
    <property type="nucleotide sequence ID" value="NZ_JACIDJ010000001.1"/>
</dbReference>
<keyword evidence="1" id="KW-0732">Signal</keyword>
<accession>A0A840A503</accession>
<gene>
    <name evidence="2" type="ORF">GGQ83_000474</name>
</gene>
<reference evidence="2 3" key="1">
    <citation type="submission" date="2020-08" db="EMBL/GenBank/DDBJ databases">
        <title>Genomic Encyclopedia of Type Strains, Phase IV (KMG-IV): sequencing the most valuable type-strain genomes for metagenomic binning, comparative biology and taxonomic classification.</title>
        <authorList>
            <person name="Goeker M."/>
        </authorList>
    </citation>
    <scope>NUCLEOTIDE SEQUENCE [LARGE SCALE GENOMIC DNA]</scope>
    <source>
        <strain evidence="2 3">DSM 19979</strain>
    </source>
</reference>
<organism evidence="2 3">
    <name type="scientific">Roseococcus suduntuyensis</name>
    <dbReference type="NCBI Taxonomy" id="455361"/>
    <lineage>
        <taxon>Bacteria</taxon>
        <taxon>Pseudomonadati</taxon>
        <taxon>Pseudomonadota</taxon>
        <taxon>Alphaproteobacteria</taxon>
        <taxon>Acetobacterales</taxon>
        <taxon>Roseomonadaceae</taxon>
        <taxon>Roseococcus</taxon>
    </lineage>
</organism>
<evidence type="ECO:0000256" key="1">
    <source>
        <dbReference type="SAM" id="SignalP"/>
    </source>
</evidence>
<dbReference type="EMBL" id="JACIDJ010000001">
    <property type="protein sequence ID" value="MBB3897048.1"/>
    <property type="molecule type" value="Genomic_DNA"/>
</dbReference>
<dbReference type="Proteomes" id="UP000553193">
    <property type="component" value="Unassembled WGS sequence"/>
</dbReference>
<sequence>MRRPLLALLAALGLALAQPHEARAQGQVYEPAPPPGSAYVRLMNTLPAEVAVRPDFLPPQRLGVALPHQRVTAYTVVENVAGRTLRLELTEGSRRGSGTLTVAPGSFVTVLVHRGPGGNPAMTALVEDTDFNRARARIAFYNALPDCPAAGLALLPGGQAVFSDVPALQNRARSVNPVQAQVRAVCGERVSPEFGLHGLEAGGMYSIWLVPGPGAAPLAFLLRDSTAPFRR</sequence>
<proteinExistence type="predicted"/>
<keyword evidence="3" id="KW-1185">Reference proteome</keyword>
<dbReference type="AlphaFoldDB" id="A0A840A503"/>
<evidence type="ECO:0000313" key="2">
    <source>
        <dbReference type="EMBL" id="MBB3897048.1"/>
    </source>
</evidence>
<feature type="signal peptide" evidence="1">
    <location>
        <begin position="1"/>
        <end position="24"/>
    </location>
</feature>
<protein>
    <recommendedName>
        <fullName evidence="4">Alginate biosynthesis protein AlgF</fullName>
    </recommendedName>
</protein>
<evidence type="ECO:0008006" key="4">
    <source>
        <dbReference type="Google" id="ProtNLM"/>
    </source>
</evidence>
<name>A0A840A503_9PROT</name>
<comment type="caution">
    <text evidence="2">The sequence shown here is derived from an EMBL/GenBank/DDBJ whole genome shotgun (WGS) entry which is preliminary data.</text>
</comment>
<evidence type="ECO:0000313" key="3">
    <source>
        <dbReference type="Proteomes" id="UP000553193"/>
    </source>
</evidence>